<evidence type="ECO:0000256" key="1">
    <source>
        <dbReference type="ARBA" id="ARBA00022801"/>
    </source>
</evidence>
<dbReference type="GO" id="GO:0006754">
    <property type="term" value="P:ATP biosynthetic process"/>
    <property type="evidence" value="ECO:0007669"/>
    <property type="project" value="TreeGrafter"/>
</dbReference>
<dbReference type="Proteomes" id="UP000236178">
    <property type="component" value="Unassembled WGS sequence"/>
</dbReference>
<dbReference type="InterPro" id="IPR020084">
    <property type="entry name" value="NUDIX_hydrolase_CS"/>
</dbReference>
<keyword evidence="1" id="KW-0378">Hydrolase</keyword>
<reference evidence="3 4" key="1">
    <citation type="submission" date="2017-12" db="EMBL/GenBank/DDBJ databases">
        <title>Streptomyces populusis sp. nov., a novel endophytic actinobacterium isolated from stems of Populus adenopoda Maxim.</title>
        <authorList>
            <person name="Wang Z."/>
        </authorList>
    </citation>
    <scope>NUCLEOTIDE SEQUENCE [LARGE SCALE GENOMIC DNA]</scope>
    <source>
        <strain evidence="3 4">A249</strain>
    </source>
</reference>
<dbReference type="Gene3D" id="3.90.79.10">
    <property type="entry name" value="Nucleoside Triphosphate Pyrophosphohydrolase"/>
    <property type="match status" value="1"/>
</dbReference>
<proteinExistence type="predicted"/>
<dbReference type="PROSITE" id="PS00893">
    <property type="entry name" value="NUDIX_BOX"/>
    <property type="match status" value="1"/>
</dbReference>
<dbReference type="PANTHER" id="PTHR21340">
    <property type="entry name" value="DIADENOSINE 5,5-P1,P4-TETRAPHOSPHATE PYROPHOSPHOHYDROLASE MUTT"/>
    <property type="match status" value="1"/>
</dbReference>
<dbReference type="PROSITE" id="PS51462">
    <property type="entry name" value="NUDIX"/>
    <property type="match status" value="1"/>
</dbReference>
<evidence type="ECO:0000313" key="4">
    <source>
        <dbReference type="Proteomes" id="UP000236178"/>
    </source>
</evidence>
<sequence length="158" mass="17450">MSGSQHGRRSAGLLLFRRTGHGVEVLVGHMGGPYFARRDAGAWTLPKGEYGPDETAWDAARREFREELGLPPPDGEAIALGEVTQTNGKVVTAWAVEADLDPAAVVPGTFTMEWPPRSGRRQEFPELDRVEWMTPERARTLLVTAQTVFLDRLAEHSV</sequence>
<comment type="caution">
    <text evidence="3">The sequence shown here is derived from an EMBL/GenBank/DDBJ whole genome shotgun (WGS) entry which is preliminary data.</text>
</comment>
<dbReference type="EMBL" id="PJOS01000033">
    <property type="protein sequence ID" value="PKT71534.1"/>
    <property type="molecule type" value="Genomic_DNA"/>
</dbReference>
<dbReference type="Pfam" id="PF00293">
    <property type="entry name" value="NUDIX"/>
    <property type="match status" value="1"/>
</dbReference>
<dbReference type="GO" id="GO:0004081">
    <property type="term" value="F:bis(5'-nucleosyl)-tetraphosphatase (asymmetrical) activity"/>
    <property type="evidence" value="ECO:0007669"/>
    <property type="project" value="TreeGrafter"/>
</dbReference>
<dbReference type="OrthoDB" id="954553at2"/>
<dbReference type="GO" id="GO:0006167">
    <property type="term" value="P:AMP biosynthetic process"/>
    <property type="evidence" value="ECO:0007669"/>
    <property type="project" value="TreeGrafter"/>
</dbReference>
<keyword evidence="4" id="KW-1185">Reference proteome</keyword>
<evidence type="ECO:0000259" key="2">
    <source>
        <dbReference type="PROSITE" id="PS51462"/>
    </source>
</evidence>
<dbReference type="RefSeq" id="WP_103550645.1">
    <property type="nucleotide sequence ID" value="NZ_JBHJSK010000022.1"/>
</dbReference>
<dbReference type="InterPro" id="IPR015797">
    <property type="entry name" value="NUDIX_hydrolase-like_dom_sf"/>
</dbReference>
<dbReference type="SUPFAM" id="SSF55811">
    <property type="entry name" value="Nudix"/>
    <property type="match status" value="1"/>
</dbReference>
<dbReference type="InterPro" id="IPR051325">
    <property type="entry name" value="Nudix_hydrolase_domain"/>
</dbReference>
<protein>
    <submittedName>
        <fullName evidence="3">DNA mismatch repair protein MutT</fullName>
    </submittedName>
</protein>
<feature type="domain" description="Nudix hydrolase" evidence="2">
    <location>
        <begin position="6"/>
        <end position="155"/>
    </location>
</feature>
<dbReference type="CDD" id="cd04662">
    <property type="entry name" value="NUDIX_Hydrolase"/>
    <property type="match status" value="1"/>
</dbReference>
<organism evidence="3 4">
    <name type="scientific">Streptomyces populi</name>
    <dbReference type="NCBI Taxonomy" id="2058924"/>
    <lineage>
        <taxon>Bacteria</taxon>
        <taxon>Bacillati</taxon>
        <taxon>Actinomycetota</taxon>
        <taxon>Actinomycetes</taxon>
        <taxon>Kitasatosporales</taxon>
        <taxon>Streptomycetaceae</taxon>
        <taxon>Streptomyces</taxon>
    </lineage>
</organism>
<accession>A0A2I0SNQ6</accession>
<evidence type="ECO:0000313" key="3">
    <source>
        <dbReference type="EMBL" id="PKT71534.1"/>
    </source>
</evidence>
<dbReference type="PANTHER" id="PTHR21340:SF7">
    <property type="entry name" value="NUDIX HYDROLASE DOMAIN-CONTAINING PROTEIN"/>
    <property type="match status" value="1"/>
</dbReference>
<dbReference type="AlphaFoldDB" id="A0A2I0SNQ6"/>
<gene>
    <name evidence="3" type="ORF">CW362_18675</name>
</gene>
<dbReference type="InterPro" id="IPR000086">
    <property type="entry name" value="NUDIX_hydrolase_dom"/>
</dbReference>
<name>A0A2I0SNQ6_9ACTN</name>